<keyword evidence="4" id="KW-0902">Two-component regulatory system</keyword>
<dbReference type="InterPro" id="IPR001789">
    <property type="entry name" value="Sig_transdc_resp-reg_receiver"/>
</dbReference>
<dbReference type="PROSITE" id="PS01124">
    <property type="entry name" value="HTH_ARAC_FAMILY_2"/>
    <property type="match status" value="1"/>
</dbReference>
<evidence type="ECO:0000256" key="4">
    <source>
        <dbReference type="ARBA" id="ARBA00023012"/>
    </source>
</evidence>
<evidence type="ECO:0000256" key="6">
    <source>
        <dbReference type="ARBA" id="ARBA00023125"/>
    </source>
</evidence>
<proteinExistence type="predicted"/>
<keyword evidence="9" id="KW-0175">Coiled coil</keyword>
<dbReference type="Pfam" id="PF00072">
    <property type="entry name" value="Response_reg"/>
    <property type="match status" value="1"/>
</dbReference>
<name>A0A229P4V2_9BACL</name>
<keyword evidence="2" id="KW-0963">Cytoplasm</keyword>
<dbReference type="InterPro" id="IPR051552">
    <property type="entry name" value="HptR"/>
</dbReference>
<evidence type="ECO:0000256" key="2">
    <source>
        <dbReference type="ARBA" id="ARBA00022490"/>
    </source>
</evidence>
<feature type="coiled-coil region" evidence="9">
    <location>
        <begin position="109"/>
        <end position="136"/>
    </location>
</feature>
<organism evidence="12 13">
    <name type="scientific">Paenibacillus herberti</name>
    <dbReference type="NCBI Taxonomy" id="1619309"/>
    <lineage>
        <taxon>Bacteria</taxon>
        <taxon>Bacillati</taxon>
        <taxon>Bacillota</taxon>
        <taxon>Bacilli</taxon>
        <taxon>Bacillales</taxon>
        <taxon>Paenibacillaceae</taxon>
        <taxon>Paenibacillus</taxon>
    </lineage>
</organism>
<dbReference type="SUPFAM" id="SSF46689">
    <property type="entry name" value="Homeodomain-like"/>
    <property type="match status" value="2"/>
</dbReference>
<protein>
    <submittedName>
        <fullName evidence="12">DNA-binding response regulator</fullName>
    </submittedName>
</protein>
<dbReference type="OrthoDB" id="9794370at2"/>
<keyword evidence="13" id="KW-1185">Reference proteome</keyword>
<dbReference type="RefSeq" id="WP_089524164.1">
    <property type="nucleotide sequence ID" value="NZ_NMUQ01000001.1"/>
</dbReference>
<dbReference type="Pfam" id="PF17853">
    <property type="entry name" value="GGDEF_2"/>
    <property type="match status" value="1"/>
</dbReference>
<keyword evidence="5" id="KW-0805">Transcription regulation</keyword>
<evidence type="ECO:0000256" key="9">
    <source>
        <dbReference type="SAM" id="Coils"/>
    </source>
</evidence>
<feature type="modified residue" description="4-aspartylphosphate" evidence="8">
    <location>
        <position position="55"/>
    </location>
</feature>
<dbReference type="InterPro" id="IPR011006">
    <property type="entry name" value="CheY-like_superfamily"/>
</dbReference>
<dbReference type="InterPro" id="IPR009057">
    <property type="entry name" value="Homeodomain-like_sf"/>
</dbReference>
<dbReference type="PROSITE" id="PS00041">
    <property type="entry name" value="HTH_ARAC_FAMILY_1"/>
    <property type="match status" value="1"/>
</dbReference>
<comment type="subcellular location">
    <subcellularLocation>
        <location evidence="1">Cytoplasm</location>
    </subcellularLocation>
</comment>
<evidence type="ECO:0000313" key="12">
    <source>
        <dbReference type="EMBL" id="OXM17087.1"/>
    </source>
</evidence>
<evidence type="ECO:0000256" key="3">
    <source>
        <dbReference type="ARBA" id="ARBA00022553"/>
    </source>
</evidence>
<dbReference type="InterPro" id="IPR018062">
    <property type="entry name" value="HTH_AraC-typ_CS"/>
</dbReference>
<dbReference type="EMBL" id="NMUQ01000001">
    <property type="protein sequence ID" value="OXM17087.1"/>
    <property type="molecule type" value="Genomic_DNA"/>
</dbReference>
<keyword evidence="3 8" id="KW-0597">Phosphoprotein</keyword>
<evidence type="ECO:0000256" key="8">
    <source>
        <dbReference type="PROSITE-ProRule" id="PRU00169"/>
    </source>
</evidence>
<dbReference type="PRINTS" id="PR00032">
    <property type="entry name" value="HTHARAC"/>
</dbReference>
<evidence type="ECO:0000256" key="7">
    <source>
        <dbReference type="ARBA" id="ARBA00023163"/>
    </source>
</evidence>
<dbReference type="PANTHER" id="PTHR42713">
    <property type="entry name" value="HISTIDINE KINASE-RELATED"/>
    <property type="match status" value="1"/>
</dbReference>
<evidence type="ECO:0000256" key="5">
    <source>
        <dbReference type="ARBA" id="ARBA00023015"/>
    </source>
</evidence>
<dbReference type="PANTHER" id="PTHR42713:SF3">
    <property type="entry name" value="TRANSCRIPTIONAL REGULATORY PROTEIN HPTR"/>
    <property type="match status" value="1"/>
</dbReference>
<dbReference type="CDD" id="cd17536">
    <property type="entry name" value="REC_YesN-like"/>
    <property type="match status" value="1"/>
</dbReference>
<sequence length="535" mass="61020">MYKLILADDEAVFREGLMNTIDWNRHGFELIGDFANGRDALEAVHQLQPDLVLTDINMPNIDGLELTARIAEQYPYIKIIILTGYDQFDYAQQALRLKVHDFILKPITAQETRQLLDRVREEMDEEKSRMEDISRLRSDLNQSLPLLRERFLERLAIHGTGAVGAREQLDYFGLPPLESYLLIVIFDYDNCDARSDIEQDRELLRFAGYNIIEEIVIREQGAVFRTREDRIAAIVAGESAELLYEKAGRIAEEARHGIERYLGYTMTAAIGRASRELNGLPDSYRSAATALDYRFQYGKNRVLSIIDLEGAKSSAPSISENWSQELGVALRSGATGEIPRLIRDFIGMLKTSRAPMDACHLEIQKALVLMLSVMQEMGIEASLITGRRMLFSEVYRLGTLDEVGDWLTDIAGSASETLAESRSKLSRSQIGKALLYIEEHYAEDRVSLQDICRHVLMSTSYFSQMFKQETGETFVEYLTRFRMSKAKELLTGTSLKFYEIASMVGYSDPNYFSLSFKKHTGLSPREYREKFKESP</sequence>
<dbReference type="Gene3D" id="3.40.50.2300">
    <property type="match status" value="1"/>
</dbReference>
<dbReference type="Pfam" id="PF12833">
    <property type="entry name" value="HTH_18"/>
    <property type="match status" value="1"/>
</dbReference>
<accession>A0A229P4V2</accession>
<dbReference type="GO" id="GO:0003700">
    <property type="term" value="F:DNA-binding transcription factor activity"/>
    <property type="evidence" value="ECO:0007669"/>
    <property type="project" value="InterPro"/>
</dbReference>
<dbReference type="AlphaFoldDB" id="A0A229P4V2"/>
<dbReference type="GO" id="GO:0043565">
    <property type="term" value="F:sequence-specific DNA binding"/>
    <property type="evidence" value="ECO:0007669"/>
    <property type="project" value="InterPro"/>
</dbReference>
<evidence type="ECO:0000259" key="11">
    <source>
        <dbReference type="PROSITE" id="PS50110"/>
    </source>
</evidence>
<dbReference type="SMART" id="SM00342">
    <property type="entry name" value="HTH_ARAC"/>
    <property type="match status" value="1"/>
</dbReference>
<keyword evidence="6 12" id="KW-0238">DNA-binding</keyword>
<dbReference type="GO" id="GO:0005737">
    <property type="term" value="C:cytoplasm"/>
    <property type="evidence" value="ECO:0007669"/>
    <property type="project" value="UniProtKB-SubCell"/>
</dbReference>
<dbReference type="Gene3D" id="1.10.10.60">
    <property type="entry name" value="Homeodomain-like"/>
    <property type="match status" value="2"/>
</dbReference>
<evidence type="ECO:0000256" key="1">
    <source>
        <dbReference type="ARBA" id="ARBA00004496"/>
    </source>
</evidence>
<dbReference type="SUPFAM" id="SSF52172">
    <property type="entry name" value="CheY-like"/>
    <property type="match status" value="1"/>
</dbReference>
<gene>
    <name evidence="12" type="ORF">CGZ75_10805</name>
</gene>
<dbReference type="SMART" id="SM00448">
    <property type="entry name" value="REC"/>
    <property type="match status" value="1"/>
</dbReference>
<feature type="domain" description="Response regulatory" evidence="11">
    <location>
        <begin position="3"/>
        <end position="120"/>
    </location>
</feature>
<dbReference type="InterPro" id="IPR020449">
    <property type="entry name" value="Tscrpt_reg_AraC-type_HTH"/>
</dbReference>
<comment type="caution">
    <text evidence="12">The sequence shown here is derived from an EMBL/GenBank/DDBJ whole genome shotgun (WGS) entry which is preliminary data.</text>
</comment>
<keyword evidence="7" id="KW-0804">Transcription</keyword>
<dbReference type="GO" id="GO:0000160">
    <property type="term" value="P:phosphorelay signal transduction system"/>
    <property type="evidence" value="ECO:0007669"/>
    <property type="project" value="UniProtKB-KW"/>
</dbReference>
<dbReference type="InterPro" id="IPR018060">
    <property type="entry name" value="HTH_AraC"/>
</dbReference>
<dbReference type="PROSITE" id="PS50110">
    <property type="entry name" value="RESPONSE_REGULATORY"/>
    <property type="match status" value="1"/>
</dbReference>
<evidence type="ECO:0000259" key="10">
    <source>
        <dbReference type="PROSITE" id="PS01124"/>
    </source>
</evidence>
<feature type="domain" description="HTH araC/xylS-type" evidence="10">
    <location>
        <begin position="431"/>
        <end position="530"/>
    </location>
</feature>
<reference evidence="12 13" key="1">
    <citation type="submission" date="2017-07" db="EMBL/GenBank/DDBJ databases">
        <title>Paenibacillus herberti R33 genome sequencing and assembly.</title>
        <authorList>
            <person name="Su W."/>
        </authorList>
    </citation>
    <scope>NUCLEOTIDE SEQUENCE [LARGE SCALE GENOMIC DNA]</scope>
    <source>
        <strain evidence="12 13">R33</strain>
    </source>
</reference>
<dbReference type="InterPro" id="IPR041522">
    <property type="entry name" value="CdaR_GGDEF"/>
</dbReference>
<dbReference type="Proteomes" id="UP000215145">
    <property type="component" value="Unassembled WGS sequence"/>
</dbReference>
<evidence type="ECO:0000313" key="13">
    <source>
        <dbReference type="Proteomes" id="UP000215145"/>
    </source>
</evidence>